<sequence length="284" mass="31671">MKNFKRGSLPFKYEIHLFKEHSLKTLEKKERMNGIPYDLAIGSLMCVRRAELQLVFCSSSQQRVAACGSRELHTVSWAAHSQLGFVYSSYARGELGCHRWACGLGDSRACLASSWVGLQLDRDLLWVGFERGHLLWVQPWVGYFENSFELCCHTNWQLALAGLGNTPLNVDLLLGKARNDRAMHIELEPKVNDLGISSTHKIDTPTETDNEKGSDVPSFAAVVRGNIARGNVAMPMGIQKQVNGAAYTIPSINQNAPPTRKGNFVSIQVNDNKTYLFVPILFDC</sequence>
<dbReference type="Proteomes" id="UP000796880">
    <property type="component" value="Unassembled WGS sequence"/>
</dbReference>
<accession>A0A8K0MHE8</accession>
<name>A0A8K0MHE8_9ROSA</name>
<gene>
    <name evidence="2" type="ORF">FNV43_RR11209</name>
</gene>
<dbReference type="EMBL" id="VOIH02000005">
    <property type="protein sequence ID" value="KAF3446031.1"/>
    <property type="molecule type" value="Genomic_DNA"/>
</dbReference>
<comment type="caution">
    <text evidence="2">The sequence shown here is derived from an EMBL/GenBank/DDBJ whole genome shotgun (WGS) entry which is preliminary data.</text>
</comment>
<keyword evidence="3" id="KW-1185">Reference proteome</keyword>
<evidence type="ECO:0000313" key="2">
    <source>
        <dbReference type="EMBL" id="KAF3446031.1"/>
    </source>
</evidence>
<evidence type="ECO:0000313" key="3">
    <source>
        <dbReference type="Proteomes" id="UP000796880"/>
    </source>
</evidence>
<protein>
    <submittedName>
        <fullName evidence="2">Uncharacterized protein</fullName>
    </submittedName>
</protein>
<organism evidence="2 3">
    <name type="scientific">Rhamnella rubrinervis</name>
    <dbReference type="NCBI Taxonomy" id="2594499"/>
    <lineage>
        <taxon>Eukaryota</taxon>
        <taxon>Viridiplantae</taxon>
        <taxon>Streptophyta</taxon>
        <taxon>Embryophyta</taxon>
        <taxon>Tracheophyta</taxon>
        <taxon>Spermatophyta</taxon>
        <taxon>Magnoliopsida</taxon>
        <taxon>eudicotyledons</taxon>
        <taxon>Gunneridae</taxon>
        <taxon>Pentapetalae</taxon>
        <taxon>rosids</taxon>
        <taxon>fabids</taxon>
        <taxon>Rosales</taxon>
        <taxon>Rhamnaceae</taxon>
        <taxon>rhamnoid group</taxon>
        <taxon>Rhamneae</taxon>
        <taxon>Rhamnella</taxon>
    </lineage>
</organism>
<feature type="compositionally biased region" description="Basic and acidic residues" evidence="1">
    <location>
        <begin position="200"/>
        <end position="214"/>
    </location>
</feature>
<proteinExistence type="predicted"/>
<reference evidence="2" key="1">
    <citation type="submission" date="2020-03" db="EMBL/GenBank/DDBJ databases">
        <title>A high-quality chromosome-level genome assembly of a woody plant with both climbing and erect habits, Rhamnella rubrinervis.</title>
        <authorList>
            <person name="Lu Z."/>
            <person name="Yang Y."/>
            <person name="Zhu X."/>
            <person name="Sun Y."/>
        </authorList>
    </citation>
    <scope>NUCLEOTIDE SEQUENCE</scope>
    <source>
        <strain evidence="2">BYM</strain>
        <tissue evidence="2">Leaf</tissue>
    </source>
</reference>
<feature type="region of interest" description="Disordered" evidence="1">
    <location>
        <begin position="196"/>
        <end position="215"/>
    </location>
</feature>
<evidence type="ECO:0000256" key="1">
    <source>
        <dbReference type="SAM" id="MobiDB-lite"/>
    </source>
</evidence>
<dbReference type="AlphaFoldDB" id="A0A8K0MHE8"/>